<dbReference type="InterPro" id="IPR020845">
    <property type="entry name" value="AMP-binding_CS"/>
</dbReference>
<dbReference type="SUPFAM" id="SSF56801">
    <property type="entry name" value="Acetyl-CoA synthetase-like"/>
    <property type="match status" value="1"/>
</dbReference>
<dbReference type="GO" id="GO:0031956">
    <property type="term" value="F:medium-chain fatty acid-CoA ligase activity"/>
    <property type="evidence" value="ECO:0007669"/>
    <property type="project" value="TreeGrafter"/>
</dbReference>
<evidence type="ECO:0000313" key="6">
    <source>
        <dbReference type="Proteomes" id="UP000198654"/>
    </source>
</evidence>
<dbReference type="RefSeq" id="WP_089727408.1">
    <property type="nucleotide sequence ID" value="NZ_FNGI01000003.1"/>
</dbReference>
<reference evidence="5 6" key="1">
    <citation type="submission" date="2016-10" db="EMBL/GenBank/DDBJ databases">
        <authorList>
            <person name="de Groot N.N."/>
        </authorList>
    </citation>
    <scope>NUCLEOTIDE SEQUENCE [LARGE SCALE GENOMIC DNA]</scope>
    <source>
        <strain evidence="5 6">DSM 14789</strain>
    </source>
</reference>
<dbReference type="Gene3D" id="3.40.50.12780">
    <property type="entry name" value="N-terminal domain of ligase-like"/>
    <property type="match status" value="1"/>
</dbReference>
<dbReference type="GO" id="GO:0006631">
    <property type="term" value="P:fatty acid metabolic process"/>
    <property type="evidence" value="ECO:0007669"/>
    <property type="project" value="TreeGrafter"/>
</dbReference>
<evidence type="ECO:0000259" key="3">
    <source>
        <dbReference type="Pfam" id="PF00501"/>
    </source>
</evidence>
<dbReference type="PANTHER" id="PTHR43201">
    <property type="entry name" value="ACYL-COA SYNTHETASE"/>
    <property type="match status" value="1"/>
</dbReference>
<organism evidence="5 6">
    <name type="scientific">Modicisalibacter muralis</name>
    <dbReference type="NCBI Taxonomy" id="119000"/>
    <lineage>
        <taxon>Bacteria</taxon>
        <taxon>Pseudomonadati</taxon>
        <taxon>Pseudomonadota</taxon>
        <taxon>Gammaproteobacteria</taxon>
        <taxon>Oceanospirillales</taxon>
        <taxon>Halomonadaceae</taxon>
        <taxon>Modicisalibacter</taxon>
    </lineage>
</organism>
<feature type="domain" description="AMP-dependent synthetase/ligase" evidence="3">
    <location>
        <begin position="10"/>
        <end position="368"/>
    </location>
</feature>
<feature type="domain" description="AMP-binding enzyme C-terminal" evidence="4">
    <location>
        <begin position="418"/>
        <end position="492"/>
    </location>
</feature>
<dbReference type="PROSITE" id="PS00455">
    <property type="entry name" value="AMP_BINDING"/>
    <property type="match status" value="1"/>
</dbReference>
<gene>
    <name evidence="5" type="ORF">SAMN05661010_01649</name>
</gene>
<evidence type="ECO:0000256" key="1">
    <source>
        <dbReference type="ARBA" id="ARBA00006432"/>
    </source>
</evidence>
<dbReference type="AlphaFoldDB" id="A0A1G9JWQ0"/>
<protein>
    <submittedName>
        <fullName evidence="5">2-furoate---CoA ligase</fullName>
    </submittedName>
</protein>
<name>A0A1G9JWQ0_9GAMM</name>
<sequence length="509" mass="56098">MFDLGRSFLATVERRPQATAISDGNQYKSYADWYADIQSVARALGRLGVGKGDRLLVVMQNRWQMATLHWACQFAGIIVTPLNWRSTMSDIGYCIEDAEVKAIAYDTSAFEAVSACREAQSLLRIVAGEVDDAGAVLFDSLLDGTGETILRAGAEDVSLMLYTSGTSGKPKGVPRLHRVERAAALAHVAQNLYRHDECTLGVMPLYHTMGVRSLLSMALIDGHFVCIPKFDPKATIEAIEREGVSNLYLVPTLYHMLIEHPEFSPSRVKSVDKLGFAGAPMSAGLMARVEEAFKPSLFVNHYGSSEIYTFTIDQNASRKPGSSGRSSLNQCIRVVRIGADSPDEVVPVGEEGEIIADMTGDEAFQGYWRRPDADEKSLKQGWYFTSDTGYFDAEGDLFVTGRVDDLIITGGENVSPVEIENVLSMHPLVEEVVVAGLPDEQWGEVITAFIKCRETLQDETLDGHCIDSGLARFKRPRRYVFVDEIPKSAVGKVLRRVLRSQQQDAAQPQ</sequence>
<evidence type="ECO:0000256" key="2">
    <source>
        <dbReference type="ARBA" id="ARBA00022598"/>
    </source>
</evidence>
<dbReference type="Gene3D" id="3.30.300.30">
    <property type="match status" value="1"/>
</dbReference>
<dbReference type="Pfam" id="PF13193">
    <property type="entry name" value="AMP-binding_C"/>
    <property type="match status" value="1"/>
</dbReference>
<dbReference type="InterPro" id="IPR000873">
    <property type="entry name" value="AMP-dep_synth/lig_dom"/>
</dbReference>
<dbReference type="PANTHER" id="PTHR43201:SF5">
    <property type="entry name" value="MEDIUM-CHAIN ACYL-COA LIGASE ACSF2, MITOCHONDRIAL"/>
    <property type="match status" value="1"/>
</dbReference>
<dbReference type="Proteomes" id="UP000198654">
    <property type="component" value="Unassembled WGS sequence"/>
</dbReference>
<proteinExistence type="inferred from homology"/>
<comment type="similarity">
    <text evidence="1">Belongs to the ATP-dependent AMP-binding enzyme family.</text>
</comment>
<dbReference type="InterPro" id="IPR025110">
    <property type="entry name" value="AMP-bd_C"/>
</dbReference>
<accession>A0A1G9JWQ0</accession>
<evidence type="ECO:0000259" key="4">
    <source>
        <dbReference type="Pfam" id="PF13193"/>
    </source>
</evidence>
<keyword evidence="2 5" id="KW-0436">Ligase</keyword>
<dbReference type="OrthoDB" id="9803968at2"/>
<evidence type="ECO:0000313" key="5">
    <source>
        <dbReference type="EMBL" id="SDL41782.1"/>
    </source>
</evidence>
<dbReference type="Pfam" id="PF00501">
    <property type="entry name" value="AMP-binding"/>
    <property type="match status" value="1"/>
</dbReference>
<dbReference type="STRING" id="119000.SAMN05661010_01649"/>
<dbReference type="EMBL" id="FNGI01000003">
    <property type="protein sequence ID" value="SDL41782.1"/>
    <property type="molecule type" value="Genomic_DNA"/>
</dbReference>
<dbReference type="InterPro" id="IPR042099">
    <property type="entry name" value="ANL_N_sf"/>
</dbReference>
<dbReference type="InterPro" id="IPR045851">
    <property type="entry name" value="AMP-bd_C_sf"/>
</dbReference>
<keyword evidence="6" id="KW-1185">Reference proteome</keyword>